<dbReference type="InterPro" id="IPR047002">
    <property type="entry name" value="Tcp10_C_sf"/>
</dbReference>
<evidence type="ECO:0000313" key="4">
    <source>
        <dbReference type="EMBL" id="KAJ3207586.1"/>
    </source>
</evidence>
<reference evidence="4" key="1">
    <citation type="submission" date="2020-05" db="EMBL/GenBank/DDBJ databases">
        <title>Phylogenomic resolution of chytrid fungi.</title>
        <authorList>
            <person name="Stajich J.E."/>
            <person name="Amses K."/>
            <person name="Simmons R."/>
            <person name="Seto K."/>
            <person name="Myers J."/>
            <person name="Bonds A."/>
            <person name="Quandt C.A."/>
            <person name="Barry K."/>
            <person name="Liu P."/>
            <person name="Grigoriev I."/>
            <person name="Longcore J.E."/>
            <person name="James T.Y."/>
        </authorList>
    </citation>
    <scope>NUCLEOTIDE SEQUENCE</scope>
    <source>
        <strain evidence="4">JEL0476</strain>
    </source>
</reference>
<feature type="coiled-coil region" evidence="2">
    <location>
        <begin position="501"/>
        <end position="567"/>
    </location>
</feature>
<sequence>MLTHETKINKAKFSLFGNNNYHENTPLPRKTLSFEELMEEKLLLYNNPTKNQLSNNYQSPFSNNNSQTSNLTEVEPYSNTSFSEETSNTNYNYHLENEFKEHFNKEEHETESSLGSKEKDDENFPFRSDICKIKNESSRLYYDLNENNYQNTTSLEKVLVPNYDDCGYTVDNETNVSVDYAEDQNLHHLEYIEKLKFEQEQKWIESNKLELSALLEFERMEKLIKALEDEELHINNHSCESVEINESIDELSSRAYFSDDHNIKDSKIVKTTTEKGVDSLQYSNKYLEDSINFSEISDIASEYKYDLEDDHNDTLGHTDTNDFKENQTTPNKLTTDYIENNFFTNSEFPKENIVSHEQEELGLEDNEADKSITPRQSKLVQKIFKNKNTFNNETPIKSPIPNNTAKLKKDEDFENDFKNEIISLKKLLYEKDKHILELEKKNSNEKVLEKRKLIKEKEDFEKFRHDEIEKIENFREVELKKIKNAKIILEKQKKANLILPTKKENLTIQSLKEELSSQEKKFKLKESKYLLELDRTKKNLENTKNLIQELKEESKVLESSRLNLIEENRILIFKLRNFEVENKNLKLLQEKNQSIASFKGEDGLSDSSSDLFASDNECQDERLHEEIDIKARNKNHSKEFQDEQHNNNISNDNNFNKIANQHNENQIQLQNKWNNNFKYSNATFDHEQISTYMEKPNVPNLYQCKVNQIENDESCLNDLPSCKRRYSKNVIENFQRSKQILDELAAKIGLPENYLKEKHYSDGKLERTYFNGVSLSWYKNGTTKESRPNGFSCIRFLNGDYKTEELDGSSKYFFAKSKTLQITFVNGTKIFQFFNGQIEKMFKDGKLEIIFPDLTFKTVLPNNSYKIVYPDGTIEKSKNFLED</sequence>
<gene>
    <name evidence="4" type="ORF">HK099_000243</name>
</gene>
<name>A0AAD5TZL6_9FUNG</name>
<evidence type="ECO:0000256" key="2">
    <source>
        <dbReference type="SAM" id="Coils"/>
    </source>
</evidence>
<dbReference type="AlphaFoldDB" id="A0AAD5TZL6"/>
<evidence type="ECO:0000313" key="5">
    <source>
        <dbReference type="Proteomes" id="UP001211065"/>
    </source>
</evidence>
<dbReference type="PANTHER" id="PTHR10331:SF6">
    <property type="entry name" value="SPINDLE ASSEMBLY ABNORMAL 4"/>
    <property type="match status" value="1"/>
</dbReference>
<feature type="compositionally biased region" description="Polar residues" evidence="3">
    <location>
        <begin position="49"/>
        <end position="72"/>
    </location>
</feature>
<feature type="region of interest" description="Disordered" evidence="3">
    <location>
        <begin position="49"/>
        <end position="87"/>
    </location>
</feature>
<evidence type="ECO:0000256" key="1">
    <source>
        <dbReference type="ARBA" id="ARBA00005627"/>
    </source>
</evidence>
<proteinExistence type="inferred from homology"/>
<dbReference type="InterPro" id="IPR026581">
    <property type="entry name" value="TCP10L/CENPJ"/>
</dbReference>
<dbReference type="Gene3D" id="2.60.450.20">
    <property type="match status" value="1"/>
</dbReference>
<evidence type="ECO:0000256" key="3">
    <source>
        <dbReference type="SAM" id="MobiDB-lite"/>
    </source>
</evidence>
<keyword evidence="2" id="KW-0175">Coiled coil</keyword>
<keyword evidence="5" id="KW-1185">Reference proteome</keyword>
<dbReference type="PANTHER" id="PTHR10331">
    <property type="entry name" value="T COMPLEX PROTEIN 10"/>
    <property type="match status" value="1"/>
</dbReference>
<protein>
    <submittedName>
        <fullName evidence="4">Uncharacterized protein</fullName>
    </submittedName>
</protein>
<comment type="similarity">
    <text evidence="1">Belongs to the TCP10 family.</text>
</comment>
<accession>A0AAD5TZL6</accession>
<organism evidence="4 5">
    <name type="scientific">Clydaea vesicula</name>
    <dbReference type="NCBI Taxonomy" id="447962"/>
    <lineage>
        <taxon>Eukaryota</taxon>
        <taxon>Fungi</taxon>
        <taxon>Fungi incertae sedis</taxon>
        <taxon>Chytridiomycota</taxon>
        <taxon>Chytridiomycota incertae sedis</taxon>
        <taxon>Chytridiomycetes</taxon>
        <taxon>Lobulomycetales</taxon>
        <taxon>Lobulomycetaceae</taxon>
        <taxon>Clydaea</taxon>
    </lineage>
</organism>
<dbReference type="EMBL" id="JADGJW010001046">
    <property type="protein sequence ID" value="KAJ3207586.1"/>
    <property type="molecule type" value="Genomic_DNA"/>
</dbReference>
<comment type="caution">
    <text evidence="4">The sequence shown here is derived from an EMBL/GenBank/DDBJ whole genome shotgun (WGS) entry which is preliminary data.</text>
</comment>
<feature type="non-terminal residue" evidence="4">
    <location>
        <position position="883"/>
    </location>
</feature>
<feature type="compositionally biased region" description="Low complexity" evidence="3">
    <location>
        <begin position="77"/>
        <end position="87"/>
    </location>
</feature>
<dbReference type="Proteomes" id="UP001211065">
    <property type="component" value="Unassembled WGS sequence"/>
</dbReference>